<sequence length="185" mass="20207">MDHGVIRSGDFSNDDSSRGIQFVRVVDADQNIVAGKSRFHGFAMDMDGVKSVRGFSASSSSANVIRGWVHLNFGIYLRTTTTGESELHQRTFNIDISEYDSVVIALQAVALVPDHACYAPVSRISRGEGKTDIMVASGRGKSARIDLGSFRVNCSHFRPDKHSLRMSRASENVWLQGIDLGAFPG</sequence>
<gene>
    <name evidence="1" type="ORF">FIBSPDRAFT_926870</name>
</gene>
<evidence type="ECO:0000313" key="1">
    <source>
        <dbReference type="EMBL" id="KZP29713.1"/>
    </source>
</evidence>
<reference evidence="1 2" key="1">
    <citation type="journal article" date="2016" name="Mol. Biol. Evol.">
        <title>Comparative Genomics of Early-Diverging Mushroom-Forming Fungi Provides Insights into the Origins of Lignocellulose Decay Capabilities.</title>
        <authorList>
            <person name="Nagy L.G."/>
            <person name="Riley R."/>
            <person name="Tritt A."/>
            <person name="Adam C."/>
            <person name="Daum C."/>
            <person name="Floudas D."/>
            <person name="Sun H."/>
            <person name="Yadav J.S."/>
            <person name="Pangilinan J."/>
            <person name="Larsson K.H."/>
            <person name="Matsuura K."/>
            <person name="Barry K."/>
            <person name="Labutti K."/>
            <person name="Kuo R."/>
            <person name="Ohm R.A."/>
            <person name="Bhattacharya S.S."/>
            <person name="Shirouzu T."/>
            <person name="Yoshinaga Y."/>
            <person name="Martin F.M."/>
            <person name="Grigoriev I.V."/>
            <person name="Hibbett D.S."/>
        </authorList>
    </citation>
    <scope>NUCLEOTIDE SEQUENCE [LARGE SCALE GENOMIC DNA]</scope>
    <source>
        <strain evidence="1 2">CBS 109695</strain>
    </source>
</reference>
<dbReference type="EMBL" id="KV417497">
    <property type="protein sequence ID" value="KZP29713.1"/>
    <property type="molecule type" value="Genomic_DNA"/>
</dbReference>
<accession>A0A166SQI1</accession>
<name>A0A166SQI1_9AGAM</name>
<protein>
    <submittedName>
        <fullName evidence="1">Uncharacterized protein</fullName>
    </submittedName>
</protein>
<dbReference type="Proteomes" id="UP000076532">
    <property type="component" value="Unassembled WGS sequence"/>
</dbReference>
<keyword evidence="2" id="KW-1185">Reference proteome</keyword>
<evidence type="ECO:0000313" key="2">
    <source>
        <dbReference type="Proteomes" id="UP000076532"/>
    </source>
</evidence>
<proteinExistence type="predicted"/>
<organism evidence="1 2">
    <name type="scientific">Athelia psychrophila</name>
    <dbReference type="NCBI Taxonomy" id="1759441"/>
    <lineage>
        <taxon>Eukaryota</taxon>
        <taxon>Fungi</taxon>
        <taxon>Dikarya</taxon>
        <taxon>Basidiomycota</taxon>
        <taxon>Agaricomycotina</taxon>
        <taxon>Agaricomycetes</taxon>
        <taxon>Agaricomycetidae</taxon>
        <taxon>Atheliales</taxon>
        <taxon>Atheliaceae</taxon>
        <taxon>Athelia</taxon>
    </lineage>
</organism>
<dbReference type="AlphaFoldDB" id="A0A166SQI1"/>